<evidence type="ECO:0000313" key="8">
    <source>
        <dbReference type="Proteomes" id="UP000593567"/>
    </source>
</evidence>
<evidence type="ECO:0000256" key="2">
    <source>
        <dbReference type="ARBA" id="ARBA00006484"/>
    </source>
</evidence>
<proteinExistence type="inferred from homology"/>
<evidence type="ECO:0008006" key="9">
    <source>
        <dbReference type="Google" id="ProtNLM"/>
    </source>
</evidence>
<comment type="caution">
    <text evidence="7">The sequence shown here is derived from an EMBL/GenBank/DDBJ whole genome shotgun (WGS) entry which is preliminary data.</text>
</comment>
<dbReference type="InterPro" id="IPR036291">
    <property type="entry name" value="NAD(P)-bd_dom_sf"/>
</dbReference>
<keyword evidence="6" id="KW-1133">Transmembrane helix</keyword>
<dbReference type="InterPro" id="IPR020904">
    <property type="entry name" value="Sc_DH/Rdtase_CS"/>
</dbReference>
<dbReference type="Pfam" id="PF00106">
    <property type="entry name" value="adh_short"/>
    <property type="match status" value="1"/>
</dbReference>
<evidence type="ECO:0000256" key="5">
    <source>
        <dbReference type="RuleBase" id="RU000363"/>
    </source>
</evidence>
<reference evidence="7" key="1">
    <citation type="submission" date="2020-06" db="EMBL/GenBank/DDBJ databases">
        <title>Draft genome of Bugula neritina, a colonial animal packing powerful symbionts and potential medicines.</title>
        <authorList>
            <person name="Rayko M."/>
        </authorList>
    </citation>
    <scope>NUCLEOTIDE SEQUENCE [LARGE SCALE GENOMIC DNA]</scope>
    <source>
        <strain evidence="7">Kwan_BN1</strain>
    </source>
</reference>
<evidence type="ECO:0000256" key="1">
    <source>
        <dbReference type="ARBA" id="ARBA00004240"/>
    </source>
</evidence>
<evidence type="ECO:0000256" key="4">
    <source>
        <dbReference type="ARBA" id="ARBA00023002"/>
    </source>
</evidence>
<dbReference type="CDD" id="cd05356">
    <property type="entry name" value="17beta-HSD1_like_SDR_c"/>
    <property type="match status" value="1"/>
</dbReference>
<dbReference type="PIRSF" id="PIRSF000126">
    <property type="entry name" value="11-beta-HSD1"/>
    <property type="match status" value="1"/>
</dbReference>
<keyword evidence="6" id="KW-0472">Membrane</keyword>
<dbReference type="EMBL" id="VXIV02003411">
    <property type="protein sequence ID" value="KAF6017345.1"/>
    <property type="molecule type" value="Genomic_DNA"/>
</dbReference>
<dbReference type="AlphaFoldDB" id="A0A7J7IU63"/>
<evidence type="ECO:0000313" key="7">
    <source>
        <dbReference type="EMBL" id="KAF6017345.1"/>
    </source>
</evidence>
<comment type="subcellular location">
    <subcellularLocation>
        <location evidence="1">Endoplasmic reticulum</location>
    </subcellularLocation>
</comment>
<dbReference type="PANTHER" id="PTHR43899">
    <property type="entry name" value="RH59310P"/>
    <property type="match status" value="1"/>
</dbReference>
<keyword evidence="6" id="KW-0812">Transmembrane</keyword>
<keyword evidence="3" id="KW-0521">NADP</keyword>
<dbReference type="PROSITE" id="PS00061">
    <property type="entry name" value="ADH_SHORT"/>
    <property type="match status" value="1"/>
</dbReference>
<organism evidence="7 8">
    <name type="scientific">Bugula neritina</name>
    <name type="common">Brown bryozoan</name>
    <name type="synonym">Sertularia neritina</name>
    <dbReference type="NCBI Taxonomy" id="10212"/>
    <lineage>
        <taxon>Eukaryota</taxon>
        <taxon>Metazoa</taxon>
        <taxon>Spiralia</taxon>
        <taxon>Lophotrochozoa</taxon>
        <taxon>Bryozoa</taxon>
        <taxon>Gymnolaemata</taxon>
        <taxon>Cheilostomatida</taxon>
        <taxon>Flustrina</taxon>
        <taxon>Buguloidea</taxon>
        <taxon>Bugulidae</taxon>
        <taxon>Bugula</taxon>
    </lineage>
</organism>
<feature type="transmembrane region" description="Helical" evidence="6">
    <location>
        <begin position="15"/>
        <end position="39"/>
    </location>
</feature>
<accession>A0A7J7IU63</accession>
<protein>
    <recommendedName>
        <fullName evidence="9">HSD17B12</fullName>
    </recommendedName>
</protein>
<name>A0A7J7IU63_BUGNE</name>
<dbReference type="GO" id="GO:0005783">
    <property type="term" value="C:endoplasmic reticulum"/>
    <property type="evidence" value="ECO:0007669"/>
    <property type="project" value="UniProtKB-SubCell"/>
</dbReference>
<keyword evidence="8" id="KW-1185">Reference proteome</keyword>
<evidence type="ECO:0000256" key="3">
    <source>
        <dbReference type="ARBA" id="ARBA00022857"/>
    </source>
</evidence>
<dbReference type="FunFam" id="3.40.50.720:FF:000137">
    <property type="entry name" value="Hydroxysteroid (17-beta) dehydrogenase 3"/>
    <property type="match status" value="1"/>
</dbReference>
<dbReference type="Gene3D" id="3.40.50.720">
    <property type="entry name" value="NAD(P)-binding Rossmann-like Domain"/>
    <property type="match status" value="1"/>
</dbReference>
<dbReference type="PANTHER" id="PTHR43899:SF13">
    <property type="entry name" value="RH59310P"/>
    <property type="match status" value="1"/>
</dbReference>
<dbReference type="Proteomes" id="UP000593567">
    <property type="component" value="Unassembled WGS sequence"/>
</dbReference>
<dbReference type="OrthoDB" id="5545019at2759"/>
<dbReference type="GO" id="GO:0016491">
    <property type="term" value="F:oxidoreductase activity"/>
    <property type="evidence" value="ECO:0007669"/>
    <property type="project" value="UniProtKB-KW"/>
</dbReference>
<evidence type="ECO:0000256" key="6">
    <source>
        <dbReference type="SAM" id="Phobius"/>
    </source>
</evidence>
<gene>
    <name evidence="7" type="ORF">EB796_024358</name>
</gene>
<sequence length="322" mass="35546">MECLYTESIEYIQSFSLLGVIGLVAVTYSLINIINTLLWTPFKLFLLARVLPGVDFRQLGKWAVVTGGSDGIGRGYARSLAKRGMNILMISKYHENLHRTEQELRREYGVDVKSVAVDFTNTEVYETIRHELQGLDVGVLINNVGTGTGSAFQTFLQINNLLQSTTDVLRVNCISMTNMCALILPQMLEKRKGVIVNISSIGQSGYLGSPVYSASKSYVSRLSDCLQRTYRNSGVIIQTVEPGIVMTDLYMSEYENGTAPKFLETAKNYTSVAAEDFASSAVNTIGWTGISNGCLKHYFVSVLAKIGSQKTIDKKLLDVINN</sequence>
<comment type="similarity">
    <text evidence="2 5">Belongs to the short-chain dehydrogenases/reductases (SDR) family.</text>
</comment>
<keyword evidence="4" id="KW-0560">Oxidoreductase</keyword>
<dbReference type="PRINTS" id="PR00080">
    <property type="entry name" value="SDRFAMILY"/>
</dbReference>
<dbReference type="InterPro" id="IPR002347">
    <property type="entry name" value="SDR_fam"/>
</dbReference>
<dbReference type="SUPFAM" id="SSF51735">
    <property type="entry name" value="NAD(P)-binding Rossmann-fold domains"/>
    <property type="match status" value="1"/>
</dbReference>
<dbReference type="PRINTS" id="PR00081">
    <property type="entry name" value="GDHRDH"/>
</dbReference>
<dbReference type="InterPro" id="IPR051019">
    <property type="entry name" value="VLCFA-Steroid_DH"/>
</dbReference>